<dbReference type="Pfam" id="PF00067">
    <property type="entry name" value="p450"/>
    <property type="match status" value="1"/>
</dbReference>
<dbReference type="PANTHER" id="PTHR46696:SF1">
    <property type="entry name" value="CYTOCHROME P450 YJIB-RELATED"/>
    <property type="match status" value="1"/>
</dbReference>
<dbReference type="PANTHER" id="PTHR46696">
    <property type="entry name" value="P450, PUTATIVE (EUROFUNG)-RELATED"/>
    <property type="match status" value="1"/>
</dbReference>
<keyword evidence="5" id="KW-1185">Reference proteome</keyword>
<dbReference type="RefSeq" id="WP_218994600.1">
    <property type="nucleotide sequence ID" value="NZ_JAHVXU010000001.1"/>
</dbReference>
<comment type="caution">
    <text evidence="4">The sequence shown here is derived from an EMBL/GenBank/DDBJ whole genome shotgun (WGS) entry which is preliminary data.</text>
</comment>
<dbReference type="EMBL" id="JAHVXZ010000001">
    <property type="protein sequence ID" value="MBW1256237.1"/>
    <property type="molecule type" value="Genomic_DNA"/>
</dbReference>
<sequence>MLVPLSIFQQEKAIIERFMLLINQSLIFRDDCKSDVVRLIHQNFKKLPCDEMIERSLLQIREKKYLDEHDLINLNNTLAAMLVGLEPARHLSDHAYNVGMLFDGRVKGKEHFVDIAHSFMAVFEACRGMTSGCDPCTDVQASDRAIAYIAAHQTTMQLIVATLWAISHFRLRVNADNVRDIVVEASRFYSPVLSVGRVMSQDLSFRGLNLRKGDRVMFYTALANFDAGFFDEPFQFIPGRKEKPLSFGTGMHMCIGMGIALNFASSFIARTSSNGALRSVRITELAEGVSALGASRFSMGMDCHELAED</sequence>
<protein>
    <submittedName>
        <fullName evidence="4">Cytochrome P450</fullName>
    </submittedName>
</protein>
<keyword evidence="3" id="KW-0349">Heme</keyword>
<dbReference type="Proteomes" id="UP001197236">
    <property type="component" value="Unassembled WGS sequence"/>
</dbReference>
<evidence type="ECO:0000313" key="5">
    <source>
        <dbReference type="Proteomes" id="UP001197236"/>
    </source>
</evidence>
<evidence type="ECO:0000256" key="2">
    <source>
        <dbReference type="ARBA" id="ARBA00010617"/>
    </source>
</evidence>
<dbReference type="PROSITE" id="PS00086">
    <property type="entry name" value="CYTOCHROME_P450"/>
    <property type="match status" value="1"/>
</dbReference>
<evidence type="ECO:0000256" key="1">
    <source>
        <dbReference type="ARBA" id="ARBA00001971"/>
    </source>
</evidence>
<reference evidence="4 5" key="1">
    <citation type="submission" date="2021-07" db="EMBL/GenBank/DDBJ databases">
        <title>A novel phosphonate cluster across the Pantoea species complex is important for pathogenicity in onion.</title>
        <authorList>
            <person name="Zhao M."/>
            <person name="Stice S."/>
            <person name="Shin G.Y."/>
            <person name="Coutinho T."/>
            <person name="Gitaitis R."/>
            <person name="Kvitko B."/>
            <person name="Dutta B."/>
        </authorList>
    </citation>
    <scope>NUCLEOTIDE SEQUENCE [LARGE SCALE GENOMIC DNA]</scope>
    <source>
        <strain evidence="4 5">BD 382</strain>
    </source>
</reference>
<dbReference type="InterPro" id="IPR001128">
    <property type="entry name" value="Cyt_P450"/>
</dbReference>
<keyword evidence="3" id="KW-0503">Monooxygenase</keyword>
<comment type="cofactor">
    <cofactor evidence="1">
        <name>heme</name>
        <dbReference type="ChEBI" id="CHEBI:30413"/>
    </cofactor>
</comment>
<dbReference type="InterPro" id="IPR017972">
    <property type="entry name" value="Cyt_P450_CS"/>
</dbReference>
<keyword evidence="3" id="KW-0560">Oxidoreductase</keyword>
<evidence type="ECO:0000256" key="3">
    <source>
        <dbReference type="RuleBase" id="RU000461"/>
    </source>
</evidence>
<proteinExistence type="inferred from homology"/>
<name>A0ABS6VA95_9GAMM</name>
<gene>
    <name evidence="4" type="ORF">KYI95_03285</name>
</gene>
<evidence type="ECO:0000313" key="4">
    <source>
        <dbReference type="EMBL" id="MBW1256237.1"/>
    </source>
</evidence>
<keyword evidence="3" id="KW-0479">Metal-binding</keyword>
<organism evidence="4 5">
    <name type="scientific">Pantoea allii</name>
    <dbReference type="NCBI Taxonomy" id="574096"/>
    <lineage>
        <taxon>Bacteria</taxon>
        <taxon>Pseudomonadati</taxon>
        <taxon>Pseudomonadota</taxon>
        <taxon>Gammaproteobacteria</taxon>
        <taxon>Enterobacterales</taxon>
        <taxon>Erwiniaceae</taxon>
        <taxon>Pantoea</taxon>
    </lineage>
</organism>
<comment type="similarity">
    <text evidence="2 3">Belongs to the cytochrome P450 family.</text>
</comment>
<keyword evidence="3" id="KW-0408">Iron</keyword>
<accession>A0ABS6VA95</accession>